<dbReference type="AlphaFoldDB" id="A0A2T3NYQ6"/>
<keyword evidence="2" id="KW-1185">Reference proteome</keyword>
<gene>
    <name evidence="1" type="primary">tssJ</name>
    <name evidence="1" type="ORF">C9I98_05575</name>
</gene>
<dbReference type="RefSeq" id="WP_036819000.1">
    <property type="nucleotide sequence ID" value="NZ_JGVO01000185.1"/>
</dbReference>
<dbReference type="PROSITE" id="PS51257">
    <property type="entry name" value="PROKAR_LIPOPROTEIN"/>
    <property type="match status" value="1"/>
</dbReference>
<evidence type="ECO:0000313" key="2">
    <source>
        <dbReference type="Proteomes" id="UP000241771"/>
    </source>
</evidence>
<proteinExistence type="predicted"/>
<dbReference type="OrthoDB" id="5471061at2"/>
<dbReference type="Gene3D" id="2.60.40.4150">
    <property type="entry name" value="Type VI secretion system, lipoprotein SciN"/>
    <property type="match status" value="1"/>
</dbReference>
<organism evidence="1 2">
    <name type="scientific">Photobacterium sanctipauli</name>
    <dbReference type="NCBI Taxonomy" id="1342794"/>
    <lineage>
        <taxon>Bacteria</taxon>
        <taxon>Pseudomonadati</taxon>
        <taxon>Pseudomonadota</taxon>
        <taxon>Gammaproteobacteria</taxon>
        <taxon>Vibrionales</taxon>
        <taxon>Vibrionaceae</taxon>
        <taxon>Photobacterium</taxon>
    </lineage>
</organism>
<sequence length="175" mass="19415">MKRRPFINRGALIYSAIGVISSLLLGCSSNDNTAFVPAMDISVNLAASEDINTFDDGQSRPVIIRLYQLVDTGNFQKSDFITLYESDKSVLADSLVDSTTVAPVIPGEQRTFQLEIQQQAKFIAVLAEFADYESAAPKAYTAIVEEPEDYPLIIRITSNKVEISQPVEDAWWNVF</sequence>
<evidence type="ECO:0000313" key="1">
    <source>
        <dbReference type="EMBL" id="PSW21405.1"/>
    </source>
</evidence>
<comment type="caution">
    <text evidence="1">The sequence shown here is derived from an EMBL/GenBank/DDBJ whole genome shotgun (WGS) entry which is preliminary data.</text>
</comment>
<dbReference type="EMBL" id="PYMA01000002">
    <property type="protein sequence ID" value="PSW21405.1"/>
    <property type="molecule type" value="Genomic_DNA"/>
</dbReference>
<dbReference type="PANTHER" id="PTHR37625:SF4">
    <property type="entry name" value="OUTER MEMBRANE LIPOPROTEIN"/>
    <property type="match status" value="1"/>
</dbReference>
<reference evidence="1 2" key="1">
    <citation type="submission" date="2018-01" db="EMBL/GenBank/DDBJ databases">
        <title>Whole genome sequencing of Histamine producing bacteria.</title>
        <authorList>
            <person name="Butler K."/>
        </authorList>
    </citation>
    <scope>NUCLEOTIDE SEQUENCE [LARGE SCALE GENOMIC DNA]</scope>
    <source>
        <strain evidence="1 2">DSM 100436</strain>
    </source>
</reference>
<dbReference type="InterPro" id="IPR017734">
    <property type="entry name" value="T6SS_SciN"/>
</dbReference>
<accession>A0A2T3NYQ6</accession>
<dbReference type="Proteomes" id="UP000241771">
    <property type="component" value="Unassembled WGS sequence"/>
</dbReference>
<keyword evidence="1" id="KW-0449">Lipoprotein</keyword>
<dbReference type="Pfam" id="PF12790">
    <property type="entry name" value="T6SS-SciN"/>
    <property type="match status" value="1"/>
</dbReference>
<dbReference type="NCBIfam" id="TIGR03352">
    <property type="entry name" value="VI_chp_3"/>
    <property type="match status" value="1"/>
</dbReference>
<dbReference type="PANTHER" id="PTHR37625">
    <property type="entry name" value="OUTER MEMBRANE LIPOPROTEIN-RELATED"/>
    <property type="match status" value="1"/>
</dbReference>
<name>A0A2T3NYQ6_9GAMM</name>
<dbReference type="InterPro" id="IPR038706">
    <property type="entry name" value="Type_VI_SciN-like_sf"/>
</dbReference>
<protein>
    <submittedName>
        <fullName evidence="1">Type VI secretion system lipoprotein TssJ</fullName>
    </submittedName>
</protein>